<evidence type="ECO:0000313" key="2">
    <source>
        <dbReference type="Proteomes" id="UP000051643"/>
    </source>
</evidence>
<dbReference type="OrthoDB" id="1146847at2"/>
<dbReference type="Gene3D" id="3.40.30.10">
    <property type="entry name" value="Glutaredoxin"/>
    <property type="match status" value="1"/>
</dbReference>
<dbReference type="STRING" id="270918.APR42_00160"/>
<dbReference type="SUPFAM" id="SSF52833">
    <property type="entry name" value="Thioredoxin-like"/>
    <property type="match status" value="1"/>
</dbReference>
<dbReference type="InterPro" id="IPR036249">
    <property type="entry name" value="Thioredoxin-like_sf"/>
</dbReference>
<accession>A0A0Q9ZBB6</accession>
<dbReference type="PROSITE" id="PS51257">
    <property type="entry name" value="PROKAR_LIPOPROTEIN"/>
    <property type="match status" value="1"/>
</dbReference>
<sequence>MKYYLLFFLIGVILFTGCKDSKKDQKGTFIGGQIMNPYNPYFVLSKDNKTIDTLFLDQNNQFGKKLEDIEPGIYSFKHPPENQIMYLEPGDSVLVWLNTMQFDESLNFSGTGAAKSSFLLDMFLNNERNNNMMLSYYKINPTEFAEITDSIKKSRKNKLKALNEKEKFSESFLELANNSIDYDFYHLRERYTFLVKKYYNELAQQIPDDFNSYRKDLNFNDTQLKEYYGYLNFIEDHLRTLSIERCLDELDTNSNCFELHSVENIQYRINLADSLIEQNEIKNIFINRLAIQGLVFSNNAEKIDSILGILDRINYKGENLPHLKQMATIQKRLLPGNNIGNLPLVSFEDEIVRLEDISNKKIVTYHWSLQAPEHYKWQHSIIANLREKYPELEFVGINIDEGSKQAWRNTVQAYNMNKNREYKLNSPDININLLKNYLNKLIFLDTNGTIINGKAQLNTPNFERQILEFLNE</sequence>
<keyword evidence="2" id="KW-1185">Reference proteome</keyword>
<dbReference type="EMBL" id="LKTP01000001">
    <property type="protein sequence ID" value="KRG30310.1"/>
    <property type="molecule type" value="Genomic_DNA"/>
</dbReference>
<reference evidence="1" key="1">
    <citation type="submission" date="2015-10" db="EMBL/GenBank/DDBJ databases">
        <title>Draft genome sequence of Salegentibacter mishustinae KCTC 12263.</title>
        <authorList>
            <person name="Lin W."/>
            <person name="Zheng Q."/>
        </authorList>
    </citation>
    <scope>NUCLEOTIDE SEQUENCE [LARGE SCALE GENOMIC DNA]</scope>
    <source>
        <strain evidence="1">KCTC 12263</strain>
    </source>
</reference>
<dbReference type="RefSeq" id="WP_057480141.1">
    <property type="nucleotide sequence ID" value="NZ_BMWR01000002.1"/>
</dbReference>
<organism evidence="1 2">
    <name type="scientific">Salegentibacter mishustinae</name>
    <dbReference type="NCBI Taxonomy" id="270918"/>
    <lineage>
        <taxon>Bacteria</taxon>
        <taxon>Pseudomonadati</taxon>
        <taxon>Bacteroidota</taxon>
        <taxon>Flavobacteriia</taxon>
        <taxon>Flavobacteriales</taxon>
        <taxon>Flavobacteriaceae</taxon>
        <taxon>Salegentibacter</taxon>
    </lineage>
</organism>
<proteinExistence type="predicted"/>
<dbReference type="AlphaFoldDB" id="A0A0Q9ZBB6"/>
<protein>
    <recommendedName>
        <fullName evidence="3">Thioredoxin domain-containing protein</fullName>
    </recommendedName>
</protein>
<dbReference type="Proteomes" id="UP000051643">
    <property type="component" value="Unassembled WGS sequence"/>
</dbReference>
<evidence type="ECO:0008006" key="3">
    <source>
        <dbReference type="Google" id="ProtNLM"/>
    </source>
</evidence>
<comment type="caution">
    <text evidence="1">The sequence shown here is derived from an EMBL/GenBank/DDBJ whole genome shotgun (WGS) entry which is preliminary data.</text>
</comment>
<gene>
    <name evidence="1" type="ORF">APR42_00160</name>
</gene>
<evidence type="ECO:0000313" key="1">
    <source>
        <dbReference type="EMBL" id="KRG30310.1"/>
    </source>
</evidence>
<name>A0A0Q9ZBB6_9FLAO</name>